<feature type="transmembrane region" description="Helical" evidence="8">
    <location>
        <begin position="162"/>
        <end position="181"/>
    </location>
</feature>
<comment type="subcellular location">
    <subcellularLocation>
        <location evidence="1 8">Membrane</location>
        <topology evidence="1 8">Multi-pass membrane protein</topology>
    </subcellularLocation>
</comment>
<keyword evidence="4 8" id="KW-0547">Nucleotide-binding</keyword>
<feature type="transmembrane region" description="Helical" evidence="8">
    <location>
        <begin position="70"/>
        <end position="92"/>
    </location>
</feature>
<name>A0ABZ2LR74_9BACT</name>
<feature type="transmembrane region" description="Helical" evidence="8">
    <location>
        <begin position="273"/>
        <end position="293"/>
    </location>
</feature>
<keyword evidence="3 8" id="KW-0812">Transmembrane</keyword>
<gene>
    <name evidence="10" type="ORF">LZC94_33835</name>
</gene>
<reference evidence="10 11" key="1">
    <citation type="submission" date="2021-12" db="EMBL/GenBank/DDBJ databases">
        <title>Discovery of the Pendulisporaceae a myxobacterial family with distinct sporulation behavior and unique specialized metabolism.</title>
        <authorList>
            <person name="Garcia R."/>
            <person name="Popoff A."/>
            <person name="Bader C.D."/>
            <person name="Loehr J."/>
            <person name="Walesch S."/>
            <person name="Walt C."/>
            <person name="Boldt J."/>
            <person name="Bunk B."/>
            <person name="Haeckl F.J.F.P.J."/>
            <person name="Gunesch A.P."/>
            <person name="Birkelbach J."/>
            <person name="Nuebel U."/>
            <person name="Pietschmann T."/>
            <person name="Bach T."/>
            <person name="Mueller R."/>
        </authorList>
    </citation>
    <scope>NUCLEOTIDE SEQUENCE [LARGE SCALE GENOMIC DNA]</scope>
    <source>
        <strain evidence="10 11">MSr11954</strain>
    </source>
</reference>
<evidence type="ECO:0000256" key="4">
    <source>
        <dbReference type="ARBA" id="ARBA00022741"/>
    </source>
</evidence>
<feature type="transmembrane region" description="Helical" evidence="8">
    <location>
        <begin position="245"/>
        <end position="266"/>
    </location>
</feature>
<evidence type="ECO:0000256" key="7">
    <source>
        <dbReference type="ARBA" id="ARBA00023136"/>
    </source>
</evidence>
<feature type="transmembrane region" description="Helical" evidence="8">
    <location>
        <begin position="369"/>
        <end position="389"/>
    </location>
</feature>
<proteinExistence type="inferred from homology"/>
<feature type="transmembrane region" description="Helical" evidence="8">
    <location>
        <begin position="207"/>
        <end position="225"/>
    </location>
</feature>
<organism evidence="10 11">
    <name type="scientific">Pendulispora albinea</name>
    <dbReference type="NCBI Taxonomy" id="2741071"/>
    <lineage>
        <taxon>Bacteria</taxon>
        <taxon>Pseudomonadati</taxon>
        <taxon>Myxococcota</taxon>
        <taxon>Myxococcia</taxon>
        <taxon>Myxococcales</taxon>
        <taxon>Sorangiineae</taxon>
        <taxon>Pendulisporaceae</taxon>
        <taxon>Pendulispora</taxon>
    </lineage>
</organism>
<keyword evidence="11" id="KW-1185">Reference proteome</keyword>
<feature type="transmembrane region" description="Helical" evidence="8">
    <location>
        <begin position="98"/>
        <end position="119"/>
    </location>
</feature>
<feature type="transmembrane region" description="Helical" evidence="8">
    <location>
        <begin position="299"/>
        <end position="317"/>
    </location>
</feature>
<feature type="transmembrane region" description="Helical" evidence="8">
    <location>
        <begin position="338"/>
        <end position="363"/>
    </location>
</feature>
<dbReference type="Proteomes" id="UP001370348">
    <property type="component" value="Chromosome"/>
</dbReference>
<keyword evidence="6 8" id="KW-1133">Transmembrane helix</keyword>
<evidence type="ECO:0000256" key="1">
    <source>
        <dbReference type="ARBA" id="ARBA00004141"/>
    </source>
</evidence>
<dbReference type="SUPFAM" id="SSF103473">
    <property type="entry name" value="MFS general substrate transporter"/>
    <property type="match status" value="1"/>
</dbReference>
<keyword evidence="5 8" id="KW-0067">ATP-binding</keyword>
<feature type="transmembrane region" description="Helical" evidence="8">
    <location>
        <begin position="131"/>
        <end position="150"/>
    </location>
</feature>
<dbReference type="Pfam" id="PF03219">
    <property type="entry name" value="TLC"/>
    <property type="match status" value="1"/>
</dbReference>
<feature type="transmembrane region" description="Helical" evidence="8">
    <location>
        <begin position="39"/>
        <end position="58"/>
    </location>
</feature>
<evidence type="ECO:0000256" key="6">
    <source>
        <dbReference type="ARBA" id="ARBA00022989"/>
    </source>
</evidence>
<dbReference type="RefSeq" id="WP_394822441.1">
    <property type="nucleotide sequence ID" value="NZ_CP089984.1"/>
</dbReference>
<evidence type="ECO:0000313" key="11">
    <source>
        <dbReference type="Proteomes" id="UP001370348"/>
    </source>
</evidence>
<evidence type="ECO:0000256" key="3">
    <source>
        <dbReference type="ARBA" id="ARBA00022692"/>
    </source>
</evidence>
<protein>
    <recommendedName>
        <fullName evidence="8">ADP,ATP carrier protein</fullName>
    </recommendedName>
</protein>
<evidence type="ECO:0000256" key="9">
    <source>
        <dbReference type="SAM" id="MobiDB-lite"/>
    </source>
</evidence>
<comment type="similarity">
    <text evidence="8">Belongs to the ADP/ATP translocase tlc family.</text>
</comment>
<feature type="region of interest" description="Disordered" evidence="9">
    <location>
        <begin position="443"/>
        <end position="462"/>
    </location>
</feature>
<evidence type="ECO:0000313" key="10">
    <source>
        <dbReference type="EMBL" id="WXB12820.1"/>
    </source>
</evidence>
<accession>A0ABZ2LR74</accession>
<dbReference type="PANTHER" id="PTHR43596">
    <property type="entry name" value="ADP,ATP CARRIER PROTEIN"/>
    <property type="match status" value="1"/>
</dbReference>
<evidence type="ECO:0000256" key="8">
    <source>
        <dbReference type="RuleBase" id="RU363121"/>
    </source>
</evidence>
<dbReference type="InterPro" id="IPR004667">
    <property type="entry name" value="ADP_ATP_car_bac_type"/>
</dbReference>
<dbReference type="InterPro" id="IPR036259">
    <property type="entry name" value="MFS_trans_sf"/>
</dbReference>
<dbReference type="EMBL" id="CP089984">
    <property type="protein sequence ID" value="WXB12820.1"/>
    <property type="molecule type" value="Genomic_DNA"/>
</dbReference>
<evidence type="ECO:0000256" key="5">
    <source>
        <dbReference type="ARBA" id="ARBA00022840"/>
    </source>
</evidence>
<dbReference type="PANTHER" id="PTHR43596:SF1">
    <property type="entry name" value="ADP,ATP CARRIER PROTEIN"/>
    <property type="match status" value="1"/>
</dbReference>
<evidence type="ECO:0000256" key="2">
    <source>
        <dbReference type="ARBA" id="ARBA00022448"/>
    </source>
</evidence>
<sequence length="618" mass="65253">MSERAPTLDASIAIAVIAQQVGGKVVRDSMFLSSFPAASLPSVIAASAVLSLLAVLVTSRFMAKRGPGRVVPVLFVLNALALLAEWTMASALPGASAVLVYVHTSAVGGLMISGFWSIVNERFDPHVARRNIVRVTTGATLGGLVGGLGAERVADMFDPHAILLMLAALSLSCAWGVAALGRSLPRSPGPSAPAFRDGMKALGQRPYLRRVVSMVVAVALLEIFLDCALKTAAESSYHEPRALVSFFALFHTATGLLTFFVQVALSRASLERLGLGGTLAILPAAVIVSALAASGMRTLLAIAVAAGLETAIASSLFRSAYEILFTPLPTHRKRALKVVIDVAFPRLGNMLGSAAVALVVGIAAGPRHVSVALLFGAAALGVLGLVWGISLHRMYVTELGTSLQLGIVTLRQGDVRDATTRHTILSTMALDRARLLAQIEASRRGDPGKAPSDPSSAERSPAFAKLAARAEGTSDTLLFDVLLGGLRDDDFDVSYANARALAAICARNPALPPDRARILDEARAALFVDDGTWRARKALGSDSSGRTGLHRGLEHVFTLLGMVLERDVIKGCLAALQGPDRRLRGTVLEYLENALPNDIGLRMRERIQEHFAEAEGER</sequence>
<keyword evidence="2 8" id="KW-0813">Transport</keyword>
<keyword evidence="7 8" id="KW-0472">Membrane</keyword>